<dbReference type="Gene3D" id="2.130.10.10">
    <property type="entry name" value="YVTN repeat-like/Quinoprotein amine dehydrogenase"/>
    <property type="match status" value="2"/>
</dbReference>
<dbReference type="CDD" id="cd00200">
    <property type="entry name" value="WD40"/>
    <property type="match status" value="1"/>
</dbReference>
<feature type="repeat" description="WD" evidence="3">
    <location>
        <begin position="445"/>
        <end position="486"/>
    </location>
</feature>
<dbReference type="InterPro" id="IPR015943">
    <property type="entry name" value="WD40/YVTN_repeat-like_dom_sf"/>
</dbReference>
<reference evidence="4" key="1">
    <citation type="submission" date="2024-07" db="EMBL/GenBank/DDBJ databases">
        <authorList>
            <person name="Kim Y.J."/>
            <person name="Jeong J.Y."/>
        </authorList>
    </citation>
    <scope>NUCLEOTIDE SEQUENCE</scope>
    <source>
        <strain evidence="4">GIHE-MW2</strain>
    </source>
</reference>
<evidence type="ECO:0000256" key="3">
    <source>
        <dbReference type="PROSITE-ProRule" id="PRU00221"/>
    </source>
</evidence>
<sequence length="573" mass="63709">MDGIAILRDQQADFIKRLSSNAAVLHQMKDYKLTGYHSELMVISGSLLNRLQKFYTRQKAENLPDNYQKYIEKDDFKQKLKSSFSKLIVKQYLDDLIQIIDKNNNLYSEYPGDFCLTYRPNYPIIVKGNFGNRNTVSWSLIPDEVERDGVVVFVLIEEDFERDKYQYNLILAGFLPTEMLEGAPHPGAGRDRTQPIIRVTIQDLLYGGGLKSYLTSYVTSGAGVMPKVPSLSLPNDLESSTSPTKWICTQTLSDEKSLLCLAITGEGAPHCGIGRDRLGSGQSPKLACAGLDQWLKIWDLSTGQVEQTISEHRYPVFSLDFSPDGQTLAVASMHETIELWDLGNGDRPPTLQNILEGHSLGVFSLHFTPDGEMLISRSLEESIKIWDLKTGELIQTLDSHAGPVWSEAISPDGKLLATGNLDESIKIWHLEKNSGKLNVSEVCVLNGHSDVVRCLAFSPNGKFLASGSADHTINLWRLDQSPENPSIFATLKGHTNIVYCLAFSPDGKFLASGSEDRTINIWRLGERTNNYVTALEATLTEHSGLVWGLQFTPNGKTLVSGSQDGTIKIWDQC</sequence>
<proteinExistence type="predicted"/>
<dbReference type="SUPFAM" id="SSF50978">
    <property type="entry name" value="WD40 repeat-like"/>
    <property type="match status" value="1"/>
</dbReference>
<dbReference type="AlphaFoldDB" id="A0AAU8JDP7"/>
<dbReference type="PROSITE" id="PS50082">
    <property type="entry name" value="WD_REPEATS_2"/>
    <property type="match status" value="6"/>
</dbReference>
<evidence type="ECO:0000313" key="4">
    <source>
        <dbReference type="EMBL" id="XCM36949.1"/>
    </source>
</evidence>
<protein>
    <submittedName>
        <fullName evidence="4">WD40 repeat domain-containing protein</fullName>
    </submittedName>
</protein>
<keyword evidence="1 3" id="KW-0853">WD repeat</keyword>
<evidence type="ECO:0000256" key="2">
    <source>
        <dbReference type="ARBA" id="ARBA00022737"/>
    </source>
</evidence>
<dbReference type="PANTHER" id="PTHR19879">
    <property type="entry name" value="TRANSCRIPTION INITIATION FACTOR TFIID"/>
    <property type="match status" value="1"/>
</dbReference>
<name>A0AAU8JDP7_9CYAN</name>
<dbReference type="InterPro" id="IPR001680">
    <property type="entry name" value="WD40_rpt"/>
</dbReference>
<keyword evidence="2" id="KW-0677">Repeat</keyword>
<feature type="repeat" description="WD" evidence="3">
    <location>
        <begin position="355"/>
        <end position="396"/>
    </location>
</feature>
<feature type="repeat" description="WD" evidence="3">
    <location>
        <begin position="491"/>
        <end position="524"/>
    </location>
</feature>
<dbReference type="PROSITE" id="PS50294">
    <property type="entry name" value="WD_REPEATS_REGION"/>
    <property type="match status" value="6"/>
</dbReference>
<organism evidence="4">
    <name type="scientific">Planktothricoides raciborskii GIHE-MW2</name>
    <dbReference type="NCBI Taxonomy" id="2792601"/>
    <lineage>
        <taxon>Bacteria</taxon>
        <taxon>Bacillati</taxon>
        <taxon>Cyanobacteriota</taxon>
        <taxon>Cyanophyceae</taxon>
        <taxon>Oscillatoriophycideae</taxon>
        <taxon>Oscillatoriales</taxon>
        <taxon>Oscillatoriaceae</taxon>
        <taxon>Planktothricoides</taxon>
    </lineage>
</organism>
<feature type="repeat" description="WD" evidence="3">
    <location>
        <begin position="397"/>
        <end position="438"/>
    </location>
</feature>
<dbReference type="EMBL" id="CP159837">
    <property type="protein sequence ID" value="XCM36949.1"/>
    <property type="molecule type" value="Genomic_DNA"/>
</dbReference>
<accession>A0AAU8JDP7</accession>
<dbReference type="PANTHER" id="PTHR19879:SF9">
    <property type="entry name" value="TRANSCRIPTION INITIATION FACTOR TFIID SUBUNIT 5"/>
    <property type="match status" value="1"/>
</dbReference>
<dbReference type="Pfam" id="PF00400">
    <property type="entry name" value="WD40"/>
    <property type="match status" value="6"/>
</dbReference>
<feature type="repeat" description="WD" evidence="3">
    <location>
        <begin position="309"/>
        <end position="350"/>
    </location>
</feature>
<dbReference type="InterPro" id="IPR036322">
    <property type="entry name" value="WD40_repeat_dom_sf"/>
</dbReference>
<evidence type="ECO:0000256" key="1">
    <source>
        <dbReference type="ARBA" id="ARBA00022574"/>
    </source>
</evidence>
<feature type="repeat" description="WD" evidence="3">
    <location>
        <begin position="539"/>
        <end position="573"/>
    </location>
</feature>
<dbReference type="PRINTS" id="PR00320">
    <property type="entry name" value="GPROTEINBRPT"/>
</dbReference>
<dbReference type="SMART" id="SM00320">
    <property type="entry name" value="WD40"/>
    <property type="match status" value="7"/>
</dbReference>
<dbReference type="InterPro" id="IPR020472">
    <property type="entry name" value="WD40_PAC1"/>
</dbReference>
<gene>
    <name evidence="4" type="ORF">ABWT76_005747</name>
</gene>
<dbReference type="RefSeq" id="WP_190876841.1">
    <property type="nucleotide sequence ID" value="NZ_CP159837.1"/>
</dbReference>